<evidence type="ECO:0000313" key="2">
    <source>
        <dbReference type="Proteomes" id="UP000029577"/>
    </source>
</evidence>
<accession>A0A095TSZ9</accession>
<dbReference type="STRING" id="642227.HA49_01540"/>
<sequence length="120" mass="13604">MPGFGDEMDNIDTVVREFSPGKKISYFNKKIIKSPGNDVEGIFPANDASKDREWPTFFLSLTGVDLPWPDKQASTWFPVDGLERHRIIEDKSFNSVVGLNSCALNKLKNSYPWYFLITGV</sequence>
<keyword evidence="2" id="KW-1185">Reference proteome</keyword>
<name>A0A095TSZ9_9GAMM</name>
<proteinExistence type="predicted"/>
<comment type="caution">
    <text evidence="1">The sequence shown here is derived from an EMBL/GenBank/DDBJ whole genome shotgun (WGS) entry which is preliminary data.</text>
</comment>
<dbReference type="Proteomes" id="UP000029577">
    <property type="component" value="Unassembled WGS sequence"/>
</dbReference>
<protein>
    <submittedName>
        <fullName evidence="1">Uncharacterized protein</fullName>
    </submittedName>
</protein>
<evidence type="ECO:0000313" key="1">
    <source>
        <dbReference type="EMBL" id="KGD79684.1"/>
    </source>
</evidence>
<dbReference type="EMBL" id="JPKR02000005">
    <property type="protein sequence ID" value="KGD79684.1"/>
    <property type="molecule type" value="Genomic_DNA"/>
</dbReference>
<organism evidence="1 2">
    <name type="scientific">Tatumella morbirosei</name>
    <dbReference type="NCBI Taxonomy" id="642227"/>
    <lineage>
        <taxon>Bacteria</taxon>
        <taxon>Pseudomonadati</taxon>
        <taxon>Pseudomonadota</taxon>
        <taxon>Gammaproteobacteria</taxon>
        <taxon>Enterobacterales</taxon>
        <taxon>Erwiniaceae</taxon>
        <taxon>Tatumella</taxon>
    </lineage>
</organism>
<gene>
    <name evidence="1" type="ORF">HA49_01540</name>
</gene>
<dbReference type="AlphaFoldDB" id="A0A095TSZ9"/>
<reference evidence="1" key="1">
    <citation type="submission" date="2014-12" db="EMBL/GenBank/DDBJ databases">
        <title>The draft genome of the Tatumella morbirosei type strain, LMG23360T isolated from pineapple rot.</title>
        <authorList>
            <person name="Smits T.H."/>
            <person name="Palmer M."/>
            <person name="Venter S.N."/>
            <person name="Duffy B."/>
            <person name="Steenkamp E.T."/>
            <person name="Chan W.Y."/>
            <person name="Coutinho T.A."/>
            <person name="Coetzee M.P."/>
            <person name="De Maayer P."/>
        </authorList>
    </citation>
    <scope>NUCLEOTIDE SEQUENCE [LARGE SCALE GENOMIC DNA]</scope>
    <source>
        <strain evidence="1">LMG 23360</strain>
    </source>
</reference>